<dbReference type="Proteomes" id="UP000747110">
    <property type="component" value="Unassembled WGS sequence"/>
</dbReference>
<name>A0A8J4FE23_9CHLO</name>
<evidence type="ECO:0000313" key="4">
    <source>
        <dbReference type="Proteomes" id="UP000747110"/>
    </source>
</evidence>
<proteinExistence type="predicted"/>
<evidence type="ECO:0000313" key="3">
    <source>
        <dbReference type="EMBL" id="GIL98765.1"/>
    </source>
</evidence>
<protein>
    <submittedName>
        <fullName evidence="2">Uncharacterized protein</fullName>
    </submittedName>
</protein>
<comment type="caution">
    <text evidence="2">The sequence shown here is derived from an EMBL/GenBank/DDBJ whole genome shotgun (WGS) entry which is preliminary data.</text>
</comment>
<feature type="region of interest" description="Disordered" evidence="1">
    <location>
        <begin position="1251"/>
        <end position="1293"/>
    </location>
</feature>
<dbReference type="EMBL" id="BNCQ01000005">
    <property type="protein sequence ID" value="GIL98765.1"/>
    <property type="molecule type" value="Genomic_DNA"/>
</dbReference>
<feature type="region of interest" description="Disordered" evidence="1">
    <location>
        <begin position="1134"/>
        <end position="1175"/>
    </location>
</feature>
<feature type="compositionally biased region" description="Low complexity" evidence="1">
    <location>
        <begin position="1102"/>
        <end position="1116"/>
    </location>
</feature>
<feature type="compositionally biased region" description="Low complexity" evidence="1">
    <location>
        <begin position="1137"/>
        <end position="1146"/>
    </location>
</feature>
<evidence type="ECO:0000256" key="1">
    <source>
        <dbReference type="SAM" id="MobiDB-lite"/>
    </source>
</evidence>
<gene>
    <name evidence="2" type="ORF">Vretifemale_1698</name>
    <name evidence="3" type="ORF">Vretimale_3972</name>
</gene>
<feature type="region of interest" description="Disordered" evidence="1">
    <location>
        <begin position="1"/>
        <end position="26"/>
    </location>
</feature>
<feature type="region of interest" description="Disordered" evidence="1">
    <location>
        <begin position="288"/>
        <end position="360"/>
    </location>
</feature>
<keyword evidence="4" id="KW-1185">Reference proteome</keyword>
<feature type="compositionally biased region" description="Polar residues" evidence="1">
    <location>
        <begin position="1164"/>
        <end position="1173"/>
    </location>
</feature>
<feature type="region of interest" description="Disordered" evidence="1">
    <location>
        <begin position="1087"/>
        <end position="1121"/>
    </location>
</feature>
<organism evidence="2 4">
    <name type="scientific">Volvox reticuliferus</name>
    <dbReference type="NCBI Taxonomy" id="1737510"/>
    <lineage>
        <taxon>Eukaryota</taxon>
        <taxon>Viridiplantae</taxon>
        <taxon>Chlorophyta</taxon>
        <taxon>core chlorophytes</taxon>
        <taxon>Chlorophyceae</taxon>
        <taxon>CS clade</taxon>
        <taxon>Chlamydomonadales</taxon>
        <taxon>Volvocaceae</taxon>
        <taxon>Volvox</taxon>
    </lineage>
</organism>
<reference evidence="2" key="1">
    <citation type="journal article" date="2021" name="Proc. Natl. Acad. Sci. U.S.A.">
        <title>Three genomes in the algal genus Volvox reveal the fate of a haploid sex-determining region after a transition to homothallism.</title>
        <authorList>
            <person name="Yamamoto K."/>
            <person name="Hamaji T."/>
            <person name="Kawai-Toyooka H."/>
            <person name="Matsuzaki R."/>
            <person name="Takahashi F."/>
            <person name="Nishimura Y."/>
            <person name="Kawachi M."/>
            <person name="Noguchi H."/>
            <person name="Minakuchi Y."/>
            <person name="Umen J.G."/>
            <person name="Toyoda A."/>
            <person name="Nozaki H."/>
        </authorList>
    </citation>
    <scope>NUCLEOTIDE SEQUENCE</scope>
    <source>
        <strain evidence="3">NIES-3785</strain>
        <strain evidence="2">NIES-3786</strain>
    </source>
</reference>
<dbReference type="OrthoDB" id="553381at2759"/>
<evidence type="ECO:0000313" key="2">
    <source>
        <dbReference type="EMBL" id="GIL71058.1"/>
    </source>
</evidence>
<sequence length="1495" mass="156954">MAHVVARAVQATESGKEATDTSGPAAPKWSKLILWGDKKEPHKFQWSDAGRHGVAVLRRWVFLQHLSKAGHEQGTAPSSTPPYSGPARCMSLIQGDPDGGYLARAASAFQEAALKELQRVALRELQDYAAVMEPFDKPGVVGDGAMTVAVLHMWRRSPMWLSLQRAPAELMGDLNDALVAGLGKGSRAALHSVTAALIGGWRVGLAQLGEQLARRVEEGVGQTLDPHEDVFVAGGPGGEKRVESGIVKWLLWWRLYLGLHRQMEVWANSKHDAPLLDPHLRSDEADIDAKRHGRPSACNVDRWSADGKSRPMPRSSFATPIVDGALDGKTHGPHTGKHPPAVGAGGEAKPSGTVPRDLGIAGFDSGGAMGLLAAAAPSSKSVPQPPPVLLDSFLTEYARRVARAILESSDTVDAADEVGAPRDPLAPRCPSQTSVKGSLSGARQQLRWACLQMLAQLGEVLAEDLSEDDLALRIQQLTITRGDNNLAEPNSYKAASAVPAASALVRRPDRATRWAPGPGDYWLNAASQLTSLASSETPPKSALDPVALAPLPSYDGPVAGSHGGATEFADKTAVLPVDVLAELPTERMLRLNNSPGLLSLQLQLTQSLRSSVGEMLPGPDCLSATKEDKSARHVRRAALVQGVCWSLHQMHRQLEKAHCVCCLSSLTAEEMASLCDREFQALAGLRGAPFSSPCCDLLRIPAEPVSSCIEAASTAVGAAALAAVRAQPPPTADSAGALHAAAATHADAWVVARRTAKCSGSRGGGGSKGAGSGGATAPECVGGASVTAMKDGVIEMGGIRVRDDNTAWACEIERQTAALLAGGVHRKCGSRDLVAEATSASASAATAGCGWDHAGGDGGACGQCDRAPSWLIRDALILYAGRVRLLGTMLGAASTINPRSAPVYRWPSPDPPDVIAVPTAAAGASAADGAADTPATVRDASCGSSASAALARTTNGYPHGEMELHQGHQLGSSMTRAFLFHMVVSACTASANRLVHITKAHFPGSGTDLRPLCVAHSDAATLWSATHALLGLVTSTAVGSSQVGRPSPRFWHCRQTLFSEAAQNLRRVAKVPRDVNVTNSSMVGTVMDRQTLPSRKESPPVAAWRGAQGAQGSARGPFRKLNWRRSLGRIMPYRTEQSSSHGSSQSLMRDRPASGQGADPGQPTAGTQKNSASRACWAGEPIEPVPLPAPAPLCSIAAPHLEAAEVAHARARSAPLQRRWPFSETPPATIHSPNVVVSGAMCLGFADTRSPWKKPEGSSGGSSNTCIVGVGSSRTKPGGNKRSQGGSGMQQQQRLAGHRLLVLSDAELGLLQVLHEVCGQLRAATMRAGDLIATEMGQRTLMIYRSNAGRHSSSGSQALPPTVRTQSAAQQVITSLLTPLREALEGLHPVSQSELLTRGFSAVVQALRQQYLGGRPGGGRVHRNGTGLARQELAKDLTLLEVELEAGWTQLDAACRCAGINGSRVDGPVAAWVAGDYNFAFARYEMETLIKVPVL</sequence>
<accession>A0A8J4FE23</accession>
<dbReference type="EMBL" id="BNCP01000002">
    <property type="protein sequence ID" value="GIL71058.1"/>
    <property type="molecule type" value="Genomic_DNA"/>
</dbReference>
<feature type="region of interest" description="Disordered" evidence="1">
    <location>
        <begin position="411"/>
        <end position="436"/>
    </location>
</feature>
<dbReference type="Proteomes" id="UP000722791">
    <property type="component" value="Unassembled WGS sequence"/>
</dbReference>